<gene>
    <name evidence="1" type="ORF">BDY17DRAFT_61468</name>
</gene>
<proteinExistence type="predicted"/>
<dbReference type="OrthoDB" id="3350591at2759"/>
<evidence type="ECO:0000313" key="2">
    <source>
        <dbReference type="Proteomes" id="UP000799767"/>
    </source>
</evidence>
<dbReference type="InterPro" id="IPR022085">
    <property type="entry name" value="OpdG"/>
</dbReference>
<dbReference type="Pfam" id="PF12311">
    <property type="entry name" value="DUF3632"/>
    <property type="match status" value="1"/>
</dbReference>
<name>A0A6A6PG05_9PEZI</name>
<dbReference type="AlphaFoldDB" id="A0A6A6PG05"/>
<evidence type="ECO:0000313" key="1">
    <source>
        <dbReference type="EMBL" id="KAF2478918.1"/>
    </source>
</evidence>
<accession>A0A6A6PG05</accession>
<dbReference type="PANTHER" id="PTHR38797:SF4">
    <property type="entry name" value="NUCLEAR PORE COMPLEX PROTEIN NUP85"/>
    <property type="match status" value="1"/>
</dbReference>
<protein>
    <submittedName>
        <fullName evidence="1">Uncharacterized protein</fullName>
    </submittedName>
</protein>
<dbReference type="RefSeq" id="XP_033585488.1">
    <property type="nucleotide sequence ID" value="XM_033738563.1"/>
</dbReference>
<dbReference type="PANTHER" id="PTHR38797">
    <property type="entry name" value="NUCLEAR PORE COMPLEX PROTEIN NUP85-RELATED"/>
    <property type="match status" value="1"/>
</dbReference>
<keyword evidence="2" id="KW-1185">Reference proteome</keyword>
<dbReference type="InterPro" id="IPR053204">
    <property type="entry name" value="Oxopyrrolidines_Biosynth-assoc"/>
</dbReference>
<reference evidence="1" key="1">
    <citation type="journal article" date="2020" name="Stud. Mycol.">
        <title>101 Dothideomycetes genomes: a test case for predicting lifestyles and emergence of pathogens.</title>
        <authorList>
            <person name="Haridas S."/>
            <person name="Albert R."/>
            <person name="Binder M."/>
            <person name="Bloem J."/>
            <person name="Labutti K."/>
            <person name="Salamov A."/>
            <person name="Andreopoulos B."/>
            <person name="Baker S."/>
            <person name="Barry K."/>
            <person name="Bills G."/>
            <person name="Bluhm B."/>
            <person name="Cannon C."/>
            <person name="Castanera R."/>
            <person name="Culley D."/>
            <person name="Daum C."/>
            <person name="Ezra D."/>
            <person name="Gonzalez J."/>
            <person name="Henrissat B."/>
            <person name="Kuo A."/>
            <person name="Liang C."/>
            <person name="Lipzen A."/>
            <person name="Lutzoni F."/>
            <person name="Magnuson J."/>
            <person name="Mondo S."/>
            <person name="Nolan M."/>
            <person name="Ohm R."/>
            <person name="Pangilinan J."/>
            <person name="Park H.-J."/>
            <person name="Ramirez L."/>
            <person name="Alfaro M."/>
            <person name="Sun H."/>
            <person name="Tritt A."/>
            <person name="Yoshinaga Y."/>
            <person name="Zwiers L.-H."/>
            <person name="Turgeon B."/>
            <person name="Goodwin S."/>
            <person name="Spatafora J."/>
            <person name="Crous P."/>
            <person name="Grigoriev I."/>
        </authorList>
    </citation>
    <scope>NUCLEOTIDE SEQUENCE</scope>
    <source>
        <strain evidence="1">CBS 113389</strain>
    </source>
</reference>
<organism evidence="1 2">
    <name type="scientific">Neohortaea acidophila</name>
    <dbReference type="NCBI Taxonomy" id="245834"/>
    <lineage>
        <taxon>Eukaryota</taxon>
        <taxon>Fungi</taxon>
        <taxon>Dikarya</taxon>
        <taxon>Ascomycota</taxon>
        <taxon>Pezizomycotina</taxon>
        <taxon>Dothideomycetes</taxon>
        <taxon>Dothideomycetidae</taxon>
        <taxon>Mycosphaerellales</taxon>
        <taxon>Teratosphaeriaceae</taxon>
        <taxon>Neohortaea</taxon>
    </lineage>
</organism>
<dbReference type="Proteomes" id="UP000799767">
    <property type="component" value="Unassembled WGS sequence"/>
</dbReference>
<sequence>MSKEITVADFFKNVEQAEYPLYPQQRLPLKTLLEDHSAPLQPLAAQIAQPILDANEKRRENLDYNFHYGRLWRVISHAIQQMTSQIDRIVDVVVAISQTPDPTDYLAFMQDINEEWNEFAMGFDMPQPDDPNRGRVRQAWINMNAFNARLSTKGIERLNYRLRSGHVFRIALEETPWEQYHIPEIDEEIESDPEDEDNVALRDELLNKRDIRRLNYWAPAAAAWIKYDGKGIHEMDEPMIGDDYDNFEYTNWKGKGFSKERFHYWRERLEWVSKVTALDHDTRRRAAEAVELMKQIEGGS</sequence>
<dbReference type="GeneID" id="54479565"/>
<dbReference type="EMBL" id="MU001643">
    <property type="protein sequence ID" value="KAF2478918.1"/>
    <property type="molecule type" value="Genomic_DNA"/>
</dbReference>